<protein>
    <submittedName>
        <fullName evidence="1">Uncharacterized protein</fullName>
    </submittedName>
</protein>
<dbReference type="EMBL" id="JAVIJF010000010">
    <property type="protein sequence ID" value="MDX8525917.1"/>
    <property type="molecule type" value="Genomic_DNA"/>
</dbReference>
<dbReference type="RefSeq" id="WP_320233855.1">
    <property type="nucleotide sequence ID" value="NZ_JAVIJF010000010.1"/>
</dbReference>
<accession>A0ABU4ZKM8</accession>
<name>A0ABU4ZKM8_9HYPH</name>
<evidence type="ECO:0000313" key="1">
    <source>
        <dbReference type="EMBL" id="MDX8525917.1"/>
    </source>
</evidence>
<proteinExistence type="predicted"/>
<reference evidence="1 2" key="1">
    <citation type="submission" date="2023-08" db="EMBL/GenBank/DDBJ databases">
        <title>Implementing the SeqCode for naming new Mesorhizobium species isolated from Vachellia karroo root nodules.</title>
        <authorList>
            <person name="Van Lill M."/>
        </authorList>
    </citation>
    <scope>NUCLEOTIDE SEQUENCE [LARGE SCALE GENOMIC DNA]</scope>
    <source>
        <strain evidence="1 2">MSK 1335</strain>
    </source>
</reference>
<dbReference type="Proteomes" id="UP001276840">
    <property type="component" value="Unassembled WGS sequence"/>
</dbReference>
<gene>
    <name evidence="1" type="ORF">RFM68_15525</name>
</gene>
<organism evidence="1 2">
    <name type="scientific">Mesorhizobium montanum</name>
    <dbReference type="NCBI Taxonomy" id="3072323"/>
    <lineage>
        <taxon>Bacteria</taxon>
        <taxon>Pseudomonadati</taxon>
        <taxon>Pseudomonadota</taxon>
        <taxon>Alphaproteobacteria</taxon>
        <taxon>Hyphomicrobiales</taxon>
        <taxon>Phyllobacteriaceae</taxon>
        <taxon>Mesorhizobium</taxon>
    </lineage>
</organism>
<comment type="caution">
    <text evidence="1">The sequence shown here is derived from an EMBL/GenBank/DDBJ whole genome shotgun (WGS) entry which is preliminary data.</text>
</comment>
<sequence>MFSFYEDMTAKALLVADAVRELGTEHCETGSAADRIGREMQDAAARLMDIGTQLRTSALTP</sequence>
<keyword evidence="2" id="KW-1185">Reference proteome</keyword>
<evidence type="ECO:0000313" key="2">
    <source>
        <dbReference type="Proteomes" id="UP001276840"/>
    </source>
</evidence>